<dbReference type="OrthoDB" id="2585655at2759"/>
<feature type="transmembrane region" description="Helical" evidence="5">
    <location>
        <begin position="193"/>
        <end position="211"/>
    </location>
</feature>
<evidence type="ECO:0000256" key="1">
    <source>
        <dbReference type="ARBA" id="ARBA00004141"/>
    </source>
</evidence>
<dbReference type="PANTHER" id="PTHR23502">
    <property type="entry name" value="MAJOR FACILITATOR SUPERFAMILY"/>
    <property type="match status" value="1"/>
</dbReference>
<evidence type="ECO:0000256" key="4">
    <source>
        <dbReference type="ARBA" id="ARBA00023136"/>
    </source>
</evidence>
<proteinExistence type="predicted"/>
<dbReference type="InterPro" id="IPR036259">
    <property type="entry name" value="MFS_trans_sf"/>
</dbReference>
<feature type="transmembrane region" description="Helical" evidence="5">
    <location>
        <begin position="446"/>
        <end position="468"/>
    </location>
</feature>
<dbReference type="SUPFAM" id="SSF103473">
    <property type="entry name" value="MFS general substrate transporter"/>
    <property type="match status" value="1"/>
</dbReference>
<feature type="transmembrane region" description="Helical" evidence="5">
    <location>
        <begin position="372"/>
        <end position="395"/>
    </location>
</feature>
<comment type="subcellular location">
    <subcellularLocation>
        <location evidence="1">Membrane</location>
        <topology evidence="1">Multi-pass membrane protein</topology>
    </subcellularLocation>
</comment>
<dbReference type="PANTHER" id="PTHR23502:SF20">
    <property type="entry name" value="TRANSPORTER, PUTATIVE (AFU_ORTHOLOGUE AFUA_6G13880)-RELATED"/>
    <property type="match status" value="1"/>
</dbReference>
<feature type="transmembrane region" description="Helical" evidence="5">
    <location>
        <begin position="330"/>
        <end position="352"/>
    </location>
</feature>
<gene>
    <name evidence="6" type="ORF">BT63DRAFT_454567</name>
</gene>
<keyword evidence="4 5" id="KW-0472">Membrane</keyword>
<feature type="transmembrane region" description="Helical" evidence="5">
    <location>
        <begin position="416"/>
        <end position="434"/>
    </location>
</feature>
<sequence length="552" mass="60350">MAFGILEDRLTPRPPGTVPLDSKASNRDDGLIGEFDHLKRKGDIILQPQPTDSLNDPLNWTYKRKVRLFFVLLVSSIAVSGIQGMLGTGVRLIATQFHTDFPTVTKILRPPGLITGTITLFISSAAASIWGKRVQFVLASGLVLVWTLTGYFANSLAYYQGLSVIGGLAASPLELLISPVIADMIYVHERGTLVALSAIVNVVGADASHIISGNIIDKLGLKYTFIISFGVWIPIALAIYFFVYETTFNRTSYNAKQKAKALSGTVEFDLEKEKMHVVQVEDLALSRSTTPDTLPAVTEAPPTRRQLLKVWHGRFSETSFIKAFFKPFPLLAFPSVIFATIVHGAFGAWVSVVGTIHTQVLAFPPYSLPPDQLAYIGLPGSAVSFIFSVASGLLIDWLIKFLARRNGGIYEPEFRLLAMIPAVVLSTLGFVLLGPAYAEQASVPKIVGLGLFFNAASPFASAASFTYIFDTLQKSSTEAFVATSLFRAFFSFLVLEFVPTWFTQVGAKKVFYTLAVLNLAFSALTIPVYIFGKKMRGAVSRNKTLMKITLEE</sequence>
<organism evidence="6 7">
    <name type="scientific">Microthyrium microscopicum</name>
    <dbReference type="NCBI Taxonomy" id="703497"/>
    <lineage>
        <taxon>Eukaryota</taxon>
        <taxon>Fungi</taxon>
        <taxon>Dikarya</taxon>
        <taxon>Ascomycota</taxon>
        <taxon>Pezizomycotina</taxon>
        <taxon>Dothideomycetes</taxon>
        <taxon>Dothideomycetes incertae sedis</taxon>
        <taxon>Microthyriales</taxon>
        <taxon>Microthyriaceae</taxon>
        <taxon>Microthyrium</taxon>
    </lineage>
</organism>
<dbReference type="Gene3D" id="1.20.1250.20">
    <property type="entry name" value="MFS general substrate transporter like domains"/>
    <property type="match status" value="1"/>
</dbReference>
<feature type="transmembrane region" description="Helical" evidence="5">
    <location>
        <begin position="159"/>
        <end position="181"/>
    </location>
</feature>
<evidence type="ECO:0000256" key="2">
    <source>
        <dbReference type="ARBA" id="ARBA00022692"/>
    </source>
</evidence>
<name>A0A6A6UFZ7_9PEZI</name>
<dbReference type="AlphaFoldDB" id="A0A6A6UFZ7"/>
<evidence type="ECO:0000256" key="5">
    <source>
        <dbReference type="SAM" id="Phobius"/>
    </source>
</evidence>
<feature type="transmembrane region" description="Helical" evidence="5">
    <location>
        <begin position="480"/>
        <end position="498"/>
    </location>
</feature>
<dbReference type="InterPro" id="IPR011701">
    <property type="entry name" value="MFS"/>
</dbReference>
<feature type="transmembrane region" description="Helical" evidence="5">
    <location>
        <begin position="68"/>
        <end position="93"/>
    </location>
</feature>
<dbReference type="EMBL" id="MU004234">
    <property type="protein sequence ID" value="KAF2670377.1"/>
    <property type="molecule type" value="Genomic_DNA"/>
</dbReference>
<evidence type="ECO:0000313" key="6">
    <source>
        <dbReference type="EMBL" id="KAF2670377.1"/>
    </source>
</evidence>
<feature type="transmembrane region" description="Helical" evidence="5">
    <location>
        <begin position="510"/>
        <end position="531"/>
    </location>
</feature>
<dbReference type="Proteomes" id="UP000799302">
    <property type="component" value="Unassembled WGS sequence"/>
</dbReference>
<feature type="transmembrane region" description="Helical" evidence="5">
    <location>
        <begin position="113"/>
        <end position="131"/>
    </location>
</feature>
<dbReference type="GO" id="GO:0022857">
    <property type="term" value="F:transmembrane transporter activity"/>
    <property type="evidence" value="ECO:0007669"/>
    <property type="project" value="InterPro"/>
</dbReference>
<reference evidence="6" key="1">
    <citation type="journal article" date="2020" name="Stud. Mycol.">
        <title>101 Dothideomycetes genomes: a test case for predicting lifestyles and emergence of pathogens.</title>
        <authorList>
            <person name="Haridas S."/>
            <person name="Albert R."/>
            <person name="Binder M."/>
            <person name="Bloem J."/>
            <person name="Labutti K."/>
            <person name="Salamov A."/>
            <person name="Andreopoulos B."/>
            <person name="Baker S."/>
            <person name="Barry K."/>
            <person name="Bills G."/>
            <person name="Bluhm B."/>
            <person name="Cannon C."/>
            <person name="Castanera R."/>
            <person name="Culley D."/>
            <person name="Daum C."/>
            <person name="Ezra D."/>
            <person name="Gonzalez J."/>
            <person name="Henrissat B."/>
            <person name="Kuo A."/>
            <person name="Liang C."/>
            <person name="Lipzen A."/>
            <person name="Lutzoni F."/>
            <person name="Magnuson J."/>
            <person name="Mondo S."/>
            <person name="Nolan M."/>
            <person name="Ohm R."/>
            <person name="Pangilinan J."/>
            <person name="Park H.-J."/>
            <person name="Ramirez L."/>
            <person name="Alfaro M."/>
            <person name="Sun H."/>
            <person name="Tritt A."/>
            <person name="Yoshinaga Y."/>
            <person name="Zwiers L.-H."/>
            <person name="Turgeon B."/>
            <person name="Goodwin S."/>
            <person name="Spatafora J."/>
            <person name="Crous P."/>
            <person name="Grigoriev I."/>
        </authorList>
    </citation>
    <scope>NUCLEOTIDE SEQUENCE</scope>
    <source>
        <strain evidence="6">CBS 115976</strain>
    </source>
</reference>
<feature type="transmembrane region" description="Helical" evidence="5">
    <location>
        <begin position="136"/>
        <end position="153"/>
    </location>
</feature>
<keyword evidence="2 5" id="KW-0812">Transmembrane</keyword>
<keyword evidence="3 5" id="KW-1133">Transmembrane helix</keyword>
<evidence type="ECO:0000256" key="3">
    <source>
        <dbReference type="ARBA" id="ARBA00022989"/>
    </source>
</evidence>
<evidence type="ECO:0000313" key="7">
    <source>
        <dbReference type="Proteomes" id="UP000799302"/>
    </source>
</evidence>
<dbReference type="Pfam" id="PF07690">
    <property type="entry name" value="MFS_1"/>
    <property type="match status" value="1"/>
</dbReference>
<dbReference type="GO" id="GO:0005886">
    <property type="term" value="C:plasma membrane"/>
    <property type="evidence" value="ECO:0007669"/>
    <property type="project" value="TreeGrafter"/>
</dbReference>
<keyword evidence="7" id="KW-1185">Reference proteome</keyword>
<accession>A0A6A6UFZ7</accession>
<feature type="transmembrane region" description="Helical" evidence="5">
    <location>
        <begin position="223"/>
        <end position="243"/>
    </location>
</feature>
<protein>
    <submittedName>
        <fullName evidence="6">MFS general substrate transporter</fullName>
    </submittedName>
</protein>